<reference evidence="3" key="1">
    <citation type="journal article" date="2019" name="Int. J. Syst. Evol. Microbiol.">
        <title>The Global Catalogue of Microorganisms (GCM) 10K type strain sequencing project: providing services to taxonomists for standard genome sequencing and annotation.</title>
        <authorList>
            <consortium name="The Broad Institute Genomics Platform"/>
            <consortium name="The Broad Institute Genome Sequencing Center for Infectious Disease"/>
            <person name="Wu L."/>
            <person name="Ma J."/>
        </authorList>
    </citation>
    <scope>NUCLEOTIDE SEQUENCE [LARGE SCALE GENOMIC DNA]</scope>
    <source>
        <strain evidence="3">JCM 31486</strain>
    </source>
</reference>
<dbReference type="PANTHER" id="PTHR18964:SF173">
    <property type="entry name" value="GLUCOKINASE"/>
    <property type="match status" value="1"/>
</dbReference>
<feature type="non-terminal residue" evidence="2">
    <location>
        <position position="1"/>
    </location>
</feature>
<dbReference type="SUPFAM" id="SSF53067">
    <property type="entry name" value="Actin-like ATPase domain"/>
    <property type="match status" value="1"/>
</dbReference>
<dbReference type="EMBL" id="JBHTIS010003139">
    <property type="protein sequence ID" value="MFD1050847.1"/>
    <property type="molecule type" value="Genomic_DNA"/>
</dbReference>
<dbReference type="InterPro" id="IPR000600">
    <property type="entry name" value="ROK"/>
</dbReference>
<comment type="caution">
    <text evidence="2">The sequence shown here is derived from an EMBL/GenBank/DDBJ whole genome shotgun (WGS) entry which is preliminary data.</text>
</comment>
<gene>
    <name evidence="2" type="ORF">ACFQ1S_37605</name>
</gene>
<keyword evidence="3" id="KW-1185">Reference proteome</keyword>
<protein>
    <submittedName>
        <fullName evidence="2">ROK family protein</fullName>
    </submittedName>
</protein>
<dbReference type="PANTHER" id="PTHR18964">
    <property type="entry name" value="ROK (REPRESSOR, ORF, KINASE) FAMILY"/>
    <property type="match status" value="1"/>
</dbReference>
<evidence type="ECO:0000313" key="2">
    <source>
        <dbReference type="EMBL" id="MFD1050847.1"/>
    </source>
</evidence>
<dbReference type="Pfam" id="PF00480">
    <property type="entry name" value="ROK"/>
    <property type="match status" value="1"/>
</dbReference>
<dbReference type="Gene3D" id="3.30.420.40">
    <property type="match status" value="1"/>
</dbReference>
<organism evidence="2 3">
    <name type="scientific">Kibdelosporangium lantanae</name>
    <dbReference type="NCBI Taxonomy" id="1497396"/>
    <lineage>
        <taxon>Bacteria</taxon>
        <taxon>Bacillati</taxon>
        <taxon>Actinomycetota</taxon>
        <taxon>Actinomycetes</taxon>
        <taxon>Pseudonocardiales</taxon>
        <taxon>Pseudonocardiaceae</taxon>
        <taxon>Kibdelosporangium</taxon>
    </lineage>
</organism>
<comment type="similarity">
    <text evidence="1">Belongs to the ROK (NagC/XylR) family.</text>
</comment>
<name>A0ABW3MKX6_9PSEU</name>
<evidence type="ECO:0000313" key="3">
    <source>
        <dbReference type="Proteomes" id="UP001597045"/>
    </source>
</evidence>
<dbReference type="InterPro" id="IPR043129">
    <property type="entry name" value="ATPase_NBD"/>
</dbReference>
<dbReference type="Proteomes" id="UP001597045">
    <property type="component" value="Unassembled WGS sequence"/>
</dbReference>
<proteinExistence type="inferred from homology"/>
<sequence>RCGSRGCLETLIGGARLVEQVRQAYSGYRIDLPTSLESMIERAKAGDRVCERVLYDAGRNMGLALARVCNLVNPEIIVLGGELGRASDLLVRPAEDVLRRYALKGMFEHQEPTRIVDSQLGLLAGAQGALGFALKADMTVAA</sequence>
<accession>A0ABW3MKX6</accession>
<evidence type="ECO:0000256" key="1">
    <source>
        <dbReference type="ARBA" id="ARBA00006479"/>
    </source>
</evidence>